<evidence type="ECO:0000313" key="2">
    <source>
        <dbReference type="EMBL" id="NOU59336.1"/>
    </source>
</evidence>
<dbReference type="EMBL" id="RZNH01000006">
    <property type="protein sequence ID" value="NOU59336.1"/>
    <property type="molecule type" value="Genomic_DNA"/>
</dbReference>
<dbReference type="PROSITE" id="PS51257">
    <property type="entry name" value="PROKAR_LIPOPROTEIN"/>
    <property type="match status" value="1"/>
</dbReference>
<feature type="signal peptide" evidence="1">
    <location>
        <begin position="1"/>
        <end position="22"/>
    </location>
</feature>
<reference evidence="2 3" key="1">
    <citation type="submission" date="2018-12" db="EMBL/GenBank/DDBJ databases">
        <title>Marinifilum JC070 sp. nov., a marine bacterium isolated from Yongle Blue Hole in the South China Sea.</title>
        <authorList>
            <person name="Fu T."/>
        </authorList>
    </citation>
    <scope>NUCLEOTIDE SEQUENCE [LARGE SCALE GENOMIC DNA]</scope>
    <source>
        <strain evidence="2 3">JC070</strain>
    </source>
</reference>
<organism evidence="2 3">
    <name type="scientific">Marinifilum caeruleilacunae</name>
    <dbReference type="NCBI Taxonomy" id="2499076"/>
    <lineage>
        <taxon>Bacteria</taxon>
        <taxon>Pseudomonadati</taxon>
        <taxon>Bacteroidota</taxon>
        <taxon>Bacteroidia</taxon>
        <taxon>Marinilabiliales</taxon>
        <taxon>Marinifilaceae</taxon>
    </lineage>
</organism>
<dbReference type="Proteomes" id="UP000732105">
    <property type="component" value="Unassembled WGS sequence"/>
</dbReference>
<accession>A0ABX1WTB0</accession>
<dbReference type="Gene3D" id="2.120.10.30">
    <property type="entry name" value="TolB, C-terminal domain"/>
    <property type="match status" value="2"/>
</dbReference>
<name>A0ABX1WTB0_9BACT</name>
<proteinExistence type="predicted"/>
<dbReference type="PANTHER" id="PTHR24104:SF25">
    <property type="entry name" value="PROTEIN LIN-41"/>
    <property type="match status" value="1"/>
</dbReference>
<gene>
    <name evidence="2" type="ORF">ELS83_05855</name>
</gene>
<keyword evidence="3" id="KW-1185">Reference proteome</keyword>
<dbReference type="SUPFAM" id="SSF101898">
    <property type="entry name" value="NHL repeat"/>
    <property type="match status" value="1"/>
</dbReference>
<evidence type="ECO:0000256" key="1">
    <source>
        <dbReference type="SAM" id="SignalP"/>
    </source>
</evidence>
<sequence length="526" mass="58475">MKLKMKTLAALLSILMMLSACNSQKKEAGFTLNGTIHGYENGTLLLKKDFNDPNPVKYEVKDGKFTITGDLLDEPKDLFMEIKEKDVRFGLYVENGVNTLEVKLTSKTHPMMGEMFSMEVIKMEASIVNEHEKEIREKDQQVRDQYYGKNMEKMASLTDEDINAYKEASANVNREFIKAHPDAYYSAYLALRLAHGEDSEGVREVLAMLDPKMDNSLVRALKTKLKDMELTDVDPSEIIKAKNVSYKVEKAFAGSNHTNIVYMGMFSNDNVCTLTKDGSIQIVDAKGKEISKFKPSLASLPTSIAVDQDDQIYVMYPLTKKVSRKFRGRTMEIDETYAFECSVFDTKGELKSTFELEGIVTATGARVAEGKLLVADWQSRIIGVFNAKTGAKEAALEDMRPCCAILDFSINAKNEVLVANLGAFRVQAYDLSGKNLLAFGKRGKSVNDFHGCCNPVSVAYLDNGAIVTVEKDPTRVKIFSSEGAKQIEGIEELVKGCSYIPMIVDSKDNLYLASPEKGMIKCVSVS</sequence>
<keyword evidence="1" id="KW-0732">Signal</keyword>
<protein>
    <submittedName>
        <fullName evidence="2">DUF4369 domain-containing protein</fullName>
    </submittedName>
</protein>
<dbReference type="InterPro" id="IPR011042">
    <property type="entry name" value="6-blade_b-propeller_TolB-like"/>
</dbReference>
<evidence type="ECO:0000313" key="3">
    <source>
        <dbReference type="Proteomes" id="UP000732105"/>
    </source>
</evidence>
<dbReference type="InterPro" id="IPR050952">
    <property type="entry name" value="TRIM-NHL_E3_ligases"/>
</dbReference>
<dbReference type="RefSeq" id="WP_171594613.1">
    <property type="nucleotide sequence ID" value="NZ_RZNH01000006.1"/>
</dbReference>
<feature type="chain" id="PRO_5046876064" evidence="1">
    <location>
        <begin position="23"/>
        <end position="526"/>
    </location>
</feature>
<dbReference type="PANTHER" id="PTHR24104">
    <property type="entry name" value="E3 UBIQUITIN-PROTEIN LIGASE NHLRC1-RELATED"/>
    <property type="match status" value="1"/>
</dbReference>
<comment type="caution">
    <text evidence="2">The sequence shown here is derived from an EMBL/GenBank/DDBJ whole genome shotgun (WGS) entry which is preliminary data.</text>
</comment>